<evidence type="ECO:0000313" key="2">
    <source>
        <dbReference type="Proteomes" id="UP001152747"/>
    </source>
</evidence>
<dbReference type="EMBL" id="CANHGI010000005">
    <property type="protein sequence ID" value="CAI5451759.1"/>
    <property type="molecule type" value="Genomic_DNA"/>
</dbReference>
<organism evidence="1 2">
    <name type="scientific">Caenorhabditis angaria</name>
    <dbReference type="NCBI Taxonomy" id="860376"/>
    <lineage>
        <taxon>Eukaryota</taxon>
        <taxon>Metazoa</taxon>
        <taxon>Ecdysozoa</taxon>
        <taxon>Nematoda</taxon>
        <taxon>Chromadorea</taxon>
        <taxon>Rhabditida</taxon>
        <taxon>Rhabditina</taxon>
        <taxon>Rhabditomorpha</taxon>
        <taxon>Rhabditoidea</taxon>
        <taxon>Rhabditidae</taxon>
        <taxon>Peloderinae</taxon>
        <taxon>Caenorhabditis</taxon>
    </lineage>
</organism>
<comment type="caution">
    <text evidence="1">The sequence shown here is derived from an EMBL/GenBank/DDBJ whole genome shotgun (WGS) entry which is preliminary data.</text>
</comment>
<evidence type="ECO:0000313" key="1">
    <source>
        <dbReference type="EMBL" id="CAI5451759.1"/>
    </source>
</evidence>
<name>A0A9P1IVE6_9PELO</name>
<accession>A0A9P1IVE6</accession>
<proteinExistence type="predicted"/>
<sequence>MRSKLKSKSMNCLFDSTNDSEKIPLDDFCLRRRSFIEMIRDKAKVYSMIFKGTGNGDTEKLCPKFRKSMCSKFNF</sequence>
<protein>
    <submittedName>
        <fullName evidence="1">Uncharacterized protein</fullName>
    </submittedName>
</protein>
<dbReference type="Proteomes" id="UP001152747">
    <property type="component" value="Unassembled WGS sequence"/>
</dbReference>
<dbReference type="AlphaFoldDB" id="A0A9P1IVE6"/>
<reference evidence="1" key="1">
    <citation type="submission" date="2022-11" db="EMBL/GenBank/DDBJ databases">
        <authorList>
            <person name="Kikuchi T."/>
        </authorList>
    </citation>
    <scope>NUCLEOTIDE SEQUENCE</scope>
    <source>
        <strain evidence="1">PS1010</strain>
    </source>
</reference>
<gene>
    <name evidence="1" type="ORF">CAMP_LOCUS14396</name>
</gene>
<keyword evidence="2" id="KW-1185">Reference proteome</keyword>